<evidence type="ECO:0000256" key="8">
    <source>
        <dbReference type="SAM" id="Phobius"/>
    </source>
</evidence>
<protein>
    <submittedName>
        <fullName evidence="11">Serine/threonine-protein kinase CTR1</fullName>
    </submittedName>
</protein>
<dbReference type="GO" id="GO:0004674">
    <property type="term" value="F:protein serine/threonine kinase activity"/>
    <property type="evidence" value="ECO:0007669"/>
    <property type="project" value="UniProtKB-KW"/>
</dbReference>
<evidence type="ECO:0000259" key="10">
    <source>
        <dbReference type="PROSITE" id="PS50011"/>
    </source>
</evidence>
<evidence type="ECO:0000256" key="5">
    <source>
        <dbReference type="ARBA" id="ARBA00022840"/>
    </source>
</evidence>
<dbReference type="InterPro" id="IPR008271">
    <property type="entry name" value="Ser/Thr_kinase_AS"/>
</dbReference>
<keyword evidence="1" id="KW-0723">Serine/threonine-protein kinase</keyword>
<keyword evidence="8" id="KW-0472">Membrane</keyword>
<dbReference type="PANTHER" id="PTHR44329:SF214">
    <property type="entry name" value="PROTEIN KINASE DOMAIN-CONTAINING PROTEIN"/>
    <property type="match status" value="1"/>
</dbReference>
<feature type="region of interest" description="Disordered" evidence="7">
    <location>
        <begin position="436"/>
        <end position="473"/>
    </location>
</feature>
<feature type="binding site" evidence="6">
    <location>
        <position position="400"/>
    </location>
    <ligand>
        <name>ATP</name>
        <dbReference type="ChEBI" id="CHEBI:30616"/>
    </ligand>
</feature>
<evidence type="ECO:0000256" key="6">
    <source>
        <dbReference type="PROSITE-ProRule" id="PRU10141"/>
    </source>
</evidence>
<evidence type="ECO:0000256" key="1">
    <source>
        <dbReference type="ARBA" id="ARBA00022527"/>
    </source>
</evidence>
<dbReference type="SUPFAM" id="SSF56112">
    <property type="entry name" value="Protein kinase-like (PK-like)"/>
    <property type="match status" value="1"/>
</dbReference>
<dbReference type="InterPro" id="IPR017441">
    <property type="entry name" value="Protein_kinase_ATP_BS"/>
</dbReference>
<dbReference type="SMART" id="SM00220">
    <property type="entry name" value="S_TKc"/>
    <property type="match status" value="1"/>
</dbReference>
<keyword evidence="2" id="KW-0808">Transferase</keyword>
<keyword evidence="5 6" id="KW-0067">ATP-binding</keyword>
<evidence type="ECO:0000256" key="9">
    <source>
        <dbReference type="SAM" id="SignalP"/>
    </source>
</evidence>
<dbReference type="Proteomes" id="UP000236333">
    <property type="component" value="Unassembled WGS sequence"/>
</dbReference>
<keyword evidence="8" id="KW-1133">Transmembrane helix</keyword>
<organism evidence="11 12">
    <name type="scientific">Tetrabaena socialis</name>
    <dbReference type="NCBI Taxonomy" id="47790"/>
    <lineage>
        <taxon>Eukaryota</taxon>
        <taxon>Viridiplantae</taxon>
        <taxon>Chlorophyta</taxon>
        <taxon>core chlorophytes</taxon>
        <taxon>Chlorophyceae</taxon>
        <taxon>CS clade</taxon>
        <taxon>Chlamydomonadales</taxon>
        <taxon>Tetrabaenaceae</taxon>
        <taxon>Tetrabaena</taxon>
    </lineage>
</organism>
<dbReference type="InterPro" id="IPR051681">
    <property type="entry name" value="Ser/Thr_Kinases-Pseudokinases"/>
</dbReference>
<gene>
    <name evidence="11" type="ORF">TSOC_001450</name>
</gene>
<feature type="compositionally biased region" description="Polar residues" evidence="7">
    <location>
        <begin position="439"/>
        <end position="449"/>
    </location>
</feature>
<proteinExistence type="predicted"/>
<feature type="signal peptide" evidence="9">
    <location>
        <begin position="1"/>
        <end position="19"/>
    </location>
</feature>
<sequence>MAWRLPLLCLAALLVSAHAQSAAPRVVRTQADFIAVLKDESVAYAQLGGNLRLAEGAEWGNASLVRSSNFTLDGGAALLLLDFNLLTSKLMLMPGVTLEFRSMEARNVIAASGVEGLFIAASPGATLLFNRTAVYRLACAPSEVVINNMLGIPRPGDDKVRLGDPWCRLQKPIDACYASTINTANFSVQLPKSGNSGGGYVVVMLGGVWVCKEPVTLACVLQRGTDVCVREGLQRLTALDRTWELLAEAEAQQAAGGGGGSGGVPAGAIAGAAVGGVAGLALLAAALILLHNRRQRRRAANAAAMPTLTDPSSHHGGNGCSSPAPHKMAADPEAEGYSIMPRAEGELRGAGAQAAHGGADGGGVTLHIGDLTVATGVCLGQGSFGRVFKGSWHGQPVAVKVLQYGEDRRAAVHNEVQLSQALHHPNIVRTMDFIDPSALQPSPEHSQGLSAAEHNSVEPRLSRGPGSTAGPGPAGGKGFLVMELCEGGSLHAWRRTQWTAPGEQPDMAVLLRLAHQMACGMSYLHRQGVCHGDVKLCNVLLGRGPELAAPEAVAAAQPLAAEAGGAASGGVKGSPAQGMVAKVCDFGLSRMLAADATHASTRQHGTATHMSPEMWAEGNVSQQSDTYSFGVTLWELATGDRPWRGLAPGAILHSVMLSAERPPLPPWLPPAYALLVRDCWAQTRQERPSFARIVERLEAMIK</sequence>
<dbReference type="PROSITE" id="PS00107">
    <property type="entry name" value="PROTEIN_KINASE_ATP"/>
    <property type="match status" value="1"/>
</dbReference>
<evidence type="ECO:0000256" key="4">
    <source>
        <dbReference type="ARBA" id="ARBA00022777"/>
    </source>
</evidence>
<dbReference type="Gene3D" id="1.10.510.10">
    <property type="entry name" value="Transferase(Phosphotransferase) domain 1"/>
    <property type="match status" value="1"/>
</dbReference>
<dbReference type="AlphaFoldDB" id="A0A2J8AGM9"/>
<dbReference type="PANTHER" id="PTHR44329">
    <property type="entry name" value="SERINE/THREONINE-PROTEIN KINASE TNNI3K-RELATED"/>
    <property type="match status" value="1"/>
</dbReference>
<dbReference type="EMBL" id="PGGS01000024">
    <property type="protein sequence ID" value="PNH11667.1"/>
    <property type="molecule type" value="Genomic_DNA"/>
</dbReference>
<comment type="caution">
    <text evidence="11">The sequence shown here is derived from an EMBL/GenBank/DDBJ whole genome shotgun (WGS) entry which is preliminary data.</text>
</comment>
<dbReference type="InterPro" id="IPR011009">
    <property type="entry name" value="Kinase-like_dom_sf"/>
</dbReference>
<keyword evidence="9" id="KW-0732">Signal</keyword>
<feature type="region of interest" description="Disordered" evidence="7">
    <location>
        <begin position="306"/>
        <end position="330"/>
    </location>
</feature>
<keyword evidence="3 6" id="KW-0547">Nucleotide-binding</keyword>
<dbReference type="GO" id="GO:0005524">
    <property type="term" value="F:ATP binding"/>
    <property type="evidence" value="ECO:0007669"/>
    <property type="project" value="UniProtKB-UniRule"/>
</dbReference>
<keyword evidence="12" id="KW-1185">Reference proteome</keyword>
<dbReference type="PROSITE" id="PS00108">
    <property type="entry name" value="PROTEIN_KINASE_ST"/>
    <property type="match status" value="1"/>
</dbReference>
<dbReference type="Pfam" id="PF07714">
    <property type="entry name" value="PK_Tyr_Ser-Thr"/>
    <property type="match status" value="2"/>
</dbReference>
<reference evidence="11 12" key="1">
    <citation type="journal article" date="2017" name="Mol. Biol. Evol.">
        <title>The 4-celled Tetrabaena socialis nuclear genome reveals the essential components for genetic control of cell number at the origin of multicellularity in the volvocine lineage.</title>
        <authorList>
            <person name="Featherston J."/>
            <person name="Arakaki Y."/>
            <person name="Hanschen E.R."/>
            <person name="Ferris P.J."/>
            <person name="Michod R.E."/>
            <person name="Olson B.J.S.C."/>
            <person name="Nozaki H."/>
            <person name="Durand P.M."/>
        </authorList>
    </citation>
    <scope>NUCLEOTIDE SEQUENCE [LARGE SCALE GENOMIC DNA]</scope>
    <source>
        <strain evidence="11 12">NIES-571</strain>
    </source>
</reference>
<keyword evidence="8" id="KW-0812">Transmembrane</keyword>
<evidence type="ECO:0000256" key="2">
    <source>
        <dbReference type="ARBA" id="ARBA00022679"/>
    </source>
</evidence>
<dbReference type="Gene3D" id="3.30.200.20">
    <property type="entry name" value="Phosphorylase Kinase, domain 1"/>
    <property type="match status" value="1"/>
</dbReference>
<name>A0A2J8AGM9_9CHLO</name>
<keyword evidence="4 11" id="KW-0418">Kinase</keyword>
<feature type="transmembrane region" description="Helical" evidence="8">
    <location>
        <begin position="268"/>
        <end position="290"/>
    </location>
</feature>
<accession>A0A2J8AGM9</accession>
<dbReference type="OrthoDB" id="4062651at2759"/>
<evidence type="ECO:0000256" key="7">
    <source>
        <dbReference type="SAM" id="MobiDB-lite"/>
    </source>
</evidence>
<evidence type="ECO:0000313" key="12">
    <source>
        <dbReference type="Proteomes" id="UP000236333"/>
    </source>
</evidence>
<evidence type="ECO:0000313" key="11">
    <source>
        <dbReference type="EMBL" id="PNH11667.1"/>
    </source>
</evidence>
<dbReference type="InterPro" id="IPR001245">
    <property type="entry name" value="Ser-Thr/Tyr_kinase_cat_dom"/>
</dbReference>
<evidence type="ECO:0000256" key="3">
    <source>
        <dbReference type="ARBA" id="ARBA00022741"/>
    </source>
</evidence>
<feature type="domain" description="Protein kinase" evidence="10">
    <location>
        <begin position="373"/>
        <end position="701"/>
    </location>
</feature>
<dbReference type="InterPro" id="IPR000719">
    <property type="entry name" value="Prot_kinase_dom"/>
</dbReference>
<feature type="chain" id="PRO_5014430917" evidence="9">
    <location>
        <begin position="20"/>
        <end position="702"/>
    </location>
</feature>
<dbReference type="PROSITE" id="PS50011">
    <property type="entry name" value="PROTEIN_KINASE_DOM"/>
    <property type="match status" value="1"/>
</dbReference>